<reference evidence="1 2" key="1">
    <citation type="submission" date="2021-04" db="EMBL/GenBank/DDBJ databases">
        <authorList>
            <person name="Pira H."/>
            <person name="Risdian C."/>
            <person name="Wink J."/>
        </authorList>
    </citation>
    <scope>NUCLEOTIDE SEQUENCE [LARGE SCALE GENOMIC DNA]</scope>
    <source>
        <strain evidence="1 2">WH53</strain>
    </source>
</reference>
<proteinExistence type="predicted"/>
<dbReference type="PANTHER" id="PTHR34322">
    <property type="entry name" value="TRANSPOSASE, Y1_TNP DOMAIN-CONTAINING"/>
    <property type="match status" value="1"/>
</dbReference>
<protein>
    <recommendedName>
        <fullName evidence="3">Transposase</fullName>
    </recommendedName>
</protein>
<dbReference type="PANTHER" id="PTHR34322:SF2">
    <property type="entry name" value="TRANSPOSASE IS200-LIKE DOMAIN-CONTAINING PROTEIN"/>
    <property type="match status" value="1"/>
</dbReference>
<dbReference type="Proteomes" id="UP000690515">
    <property type="component" value="Unassembled WGS sequence"/>
</dbReference>
<keyword evidence="2" id="KW-1185">Reference proteome</keyword>
<name>A0ABS5ZK36_9GAMM</name>
<evidence type="ECO:0008006" key="3">
    <source>
        <dbReference type="Google" id="ProtNLM"/>
    </source>
</evidence>
<feature type="non-terminal residue" evidence="1">
    <location>
        <position position="1"/>
    </location>
</feature>
<dbReference type="RefSeq" id="WP_373687383.1">
    <property type="nucleotide sequence ID" value="NZ_JAGSOY010000284.1"/>
</dbReference>
<organism evidence="1 2">
    <name type="scientific">Zooshikella harenae</name>
    <dbReference type="NCBI Taxonomy" id="2827238"/>
    <lineage>
        <taxon>Bacteria</taxon>
        <taxon>Pseudomonadati</taxon>
        <taxon>Pseudomonadota</taxon>
        <taxon>Gammaproteobacteria</taxon>
        <taxon>Oceanospirillales</taxon>
        <taxon>Zooshikellaceae</taxon>
        <taxon>Zooshikella</taxon>
    </lineage>
</organism>
<evidence type="ECO:0000313" key="2">
    <source>
        <dbReference type="Proteomes" id="UP000690515"/>
    </source>
</evidence>
<gene>
    <name evidence="1" type="ORF">KCG35_25665</name>
</gene>
<comment type="caution">
    <text evidence="1">The sequence shown here is derived from an EMBL/GenBank/DDBJ whole genome shotgun (WGS) entry which is preliminary data.</text>
</comment>
<dbReference type="EMBL" id="JAGSOY010000284">
    <property type="protein sequence ID" value="MBU2714442.1"/>
    <property type="molecule type" value="Genomic_DNA"/>
</dbReference>
<evidence type="ECO:0000313" key="1">
    <source>
        <dbReference type="EMBL" id="MBU2714442.1"/>
    </source>
</evidence>
<accession>A0ABS5ZK36</accession>
<sequence length="175" mass="20010">LNEPIARWANDEDGCKGRFWEGRFKSQALLDEAALLTCMSYVDLNPVRAGMAETPEASDFTSIQARMIAWAKRQRKNKKQNKSFVRTTKLPKQTLPTVPLLRFSGNEKQGKPSTISFSSKDYLQLVDWLGRAIRDDKRGAIPSNMPPILERLNINGKRQSNCRYFKAINQYKISN</sequence>